<dbReference type="Pfam" id="PF24035">
    <property type="entry name" value="DUF7344"/>
    <property type="match status" value="1"/>
</dbReference>
<keyword evidence="1" id="KW-0812">Transmembrane</keyword>
<evidence type="ECO:0000313" key="3">
    <source>
        <dbReference type="EMBL" id="MXR19779.1"/>
    </source>
</evidence>
<feature type="domain" description="DUF7344" evidence="2">
    <location>
        <begin position="17"/>
        <end position="93"/>
    </location>
</feature>
<dbReference type="EMBL" id="WUUU01000015">
    <property type="protein sequence ID" value="MXR19779.1"/>
    <property type="molecule type" value="Genomic_DNA"/>
</dbReference>
<protein>
    <recommendedName>
        <fullName evidence="2">DUF7344 domain-containing protein</fullName>
    </recommendedName>
</protein>
<dbReference type="InterPro" id="IPR055768">
    <property type="entry name" value="DUF7344"/>
</dbReference>
<dbReference type="AlphaFoldDB" id="A0A6B0SQ61"/>
<evidence type="ECO:0000256" key="1">
    <source>
        <dbReference type="SAM" id="Phobius"/>
    </source>
</evidence>
<dbReference type="RefSeq" id="WP_159525353.1">
    <property type="nucleotide sequence ID" value="NZ_WUUU01000015.1"/>
</dbReference>
<evidence type="ECO:0000259" key="2">
    <source>
        <dbReference type="Pfam" id="PF24035"/>
    </source>
</evidence>
<keyword evidence="1" id="KW-0472">Membrane</keyword>
<evidence type="ECO:0000313" key="4">
    <source>
        <dbReference type="Proteomes" id="UP000471521"/>
    </source>
</evidence>
<proteinExistence type="predicted"/>
<dbReference type="OrthoDB" id="331021at2157"/>
<reference evidence="3 4" key="1">
    <citation type="submission" date="2019-12" db="EMBL/GenBank/DDBJ databases">
        <title>Isolation and characterization of three novel carbon monoxide-oxidizing members of Halobacteria from salione crusts and soils.</title>
        <authorList>
            <person name="Myers M.R."/>
            <person name="King G.M."/>
        </authorList>
    </citation>
    <scope>NUCLEOTIDE SEQUENCE [LARGE SCALE GENOMIC DNA]</scope>
    <source>
        <strain evidence="3 4">PCN9</strain>
    </source>
</reference>
<accession>A0A6B0SQ61</accession>
<feature type="transmembrane region" description="Helical" evidence="1">
    <location>
        <begin position="146"/>
        <end position="164"/>
    </location>
</feature>
<dbReference type="Proteomes" id="UP000471521">
    <property type="component" value="Unassembled WGS sequence"/>
</dbReference>
<keyword evidence="1" id="KW-1133">Transmembrane helix</keyword>
<name>A0A6B0SQ61_9EURY</name>
<gene>
    <name evidence="3" type="ORF">GRX66_03860</name>
</gene>
<comment type="caution">
    <text evidence="3">The sequence shown here is derived from an EMBL/GenBank/DDBJ whole genome shotgun (WGS) entry which is preliminary data.</text>
</comment>
<feature type="transmembrane region" description="Helical" evidence="1">
    <location>
        <begin position="118"/>
        <end position="140"/>
    </location>
</feature>
<organism evidence="3 4">
    <name type="scientific">Halobacterium bonnevillei</name>
    <dbReference type="NCBI Taxonomy" id="2692200"/>
    <lineage>
        <taxon>Archaea</taxon>
        <taxon>Methanobacteriati</taxon>
        <taxon>Methanobacteriota</taxon>
        <taxon>Stenosarchaea group</taxon>
        <taxon>Halobacteria</taxon>
        <taxon>Halobacteriales</taxon>
        <taxon>Halobacteriaceae</taxon>
        <taxon>Halobacterium</taxon>
    </lineage>
</organism>
<sequence length="178" mass="19728">MLKQREADQPLERAEIHDVLSNDRRWRVLELLTEENPRDLRSLADDIAAAESGESPAPREVRQSVYVTLHQNHLPKLDALGIVQYDDTSKKVELGEHAQDIDVYLEVVEDGRLSWSEFYLGVVVLGLVATFASAAGAPLLAGLNPVAYAAGALLLLFASLAYQIREQGSQWLDMFTGQ</sequence>
<keyword evidence="4" id="KW-1185">Reference proteome</keyword>